<evidence type="ECO:0000313" key="5">
    <source>
        <dbReference type="Proteomes" id="UP000030905"/>
    </source>
</evidence>
<dbReference type="AlphaFoldDB" id="A0A0H3J670"/>
<keyword evidence="3" id="KW-0418">Kinase</keyword>
<reference evidence="2 5" key="1">
    <citation type="journal article" date="2015" name="Genome Announc.">
        <title>Complete Genome Sequence of the Nitrogen-Fixing and Solvent-Producing Clostridium pasteurianum DSM 525.</title>
        <authorList>
            <person name="Poehlein A."/>
            <person name="Grosse-Honebrink A."/>
            <person name="Zhang Y."/>
            <person name="Minton N.P."/>
            <person name="Daniel R."/>
        </authorList>
    </citation>
    <scope>NUCLEOTIDE SEQUENCE [LARGE SCALE GENOMIC DNA]</scope>
    <source>
        <strain evidence="2">DSM 525</strain>
        <strain evidence="5">DSM 525 / ATCC 6013</strain>
    </source>
</reference>
<dbReference type="InterPro" id="IPR008144">
    <property type="entry name" value="Guanylate_kin-like_dom"/>
</dbReference>
<dbReference type="Proteomes" id="UP000028042">
    <property type="component" value="Unassembled WGS sequence"/>
</dbReference>
<evidence type="ECO:0000259" key="1">
    <source>
        <dbReference type="PROSITE" id="PS50052"/>
    </source>
</evidence>
<dbReference type="EMBL" id="CP009268">
    <property type="protein sequence ID" value="AJA52660.1"/>
    <property type="molecule type" value="Genomic_DNA"/>
</dbReference>
<feature type="domain" description="Guanylate kinase-like" evidence="1">
    <location>
        <begin position="2"/>
        <end position="177"/>
    </location>
</feature>
<protein>
    <submittedName>
        <fullName evidence="3">Guanylate kinase</fullName>
    </submittedName>
</protein>
<evidence type="ECO:0000313" key="4">
    <source>
        <dbReference type="Proteomes" id="UP000028042"/>
    </source>
</evidence>
<accession>A0A0H3J670</accession>
<dbReference type="PATRIC" id="fig|1262449.3.peg.1049"/>
<dbReference type="KEGG" id="cpat:CLPA_c26040"/>
<reference evidence="3 4" key="3">
    <citation type="journal article" name="Genome Announc.">
        <title>Improved Draft Genome Sequence of Clostridium pasteurianum Strain ATCC 6013 (DSM 525) Using a Hybrid Next-Generation Sequencing Approach.</title>
        <authorList>
            <person name="Pyne M.E."/>
            <person name="Utturkar S."/>
            <person name="Brown S.D."/>
            <person name="Moo-Young M."/>
            <person name="Chung D.A."/>
            <person name="Chou C.P."/>
        </authorList>
    </citation>
    <scope>NUCLEOTIDE SEQUENCE [LARGE SCALE GENOMIC DNA]</scope>
    <source>
        <strain evidence="3 4">ATCC 6013</strain>
    </source>
</reference>
<dbReference type="GeneID" id="93074737"/>
<dbReference type="Gene3D" id="3.40.50.300">
    <property type="entry name" value="P-loop containing nucleotide triphosphate hydrolases"/>
    <property type="match status" value="1"/>
</dbReference>
<dbReference type="InterPro" id="IPR008145">
    <property type="entry name" value="GK/Ca_channel_bsu"/>
</dbReference>
<dbReference type="EMBL" id="JPGY02000001">
    <property type="protein sequence ID" value="KRU11330.1"/>
    <property type="molecule type" value="Genomic_DNA"/>
</dbReference>
<dbReference type="SMART" id="SM00072">
    <property type="entry name" value="GuKc"/>
    <property type="match status" value="1"/>
</dbReference>
<reference evidence="3" key="2">
    <citation type="submission" date="2015-10" db="EMBL/GenBank/DDBJ databases">
        <title>Improved Draft Genome Sequence of Clostridium pasteurianum Strain ATCC 6013 (DSM 525) Using a Hybrid Next-Generation Sequencing Approach.</title>
        <authorList>
            <person name="Pyne M.E."/>
            <person name="Utturkar S.M."/>
            <person name="Brown S.D."/>
            <person name="Moo-Young M."/>
            <person name="Chung D.A."/>
            <person name="Chou P.C."/>
        </authorList>
    </citation>
    <scope>NUCLEOTIDE SEQUENCE</scope>
    <source>
        <strain evidence="3">ATCC 6013</strain>
    </source>
</reference>
<dbReference type="GO" id="GO:0016301">
    <property type="term" value="F:kinase activity"/>
    <property type="evidence" value="ECO:0007669"/>
    <property type="project" value="UniProtKB-KW"/>
</dbReference>
<dbReference type="eggNOG" id="COG0194">
    <property type="taxonomic scope" value="Bacteria"/>
</dbReference>
<dbReference type="Pfam" id="PF00625">
    <property type="entry name" value="Guanylate_kin"/>
    <property type="match status" value="1"/>
</dbReference>
<gene>
    <name evidence="2" type="ORF">CLPA_c26040</name>
    <name evidence="3" type="ORF">CP6013_00577</name>
</gene>
<sequence length="181" mass="21292">MDKIVCLVGESGSGKSTVVECLEREGYNYIKSYTTRPKRSENENGHIFVDEEYFKNKYNNERFKEKLIAYTEFNEYKYWSTEEQYKDKGISVYTVDPSGASELKNNTKNCEVIVIYLRVDAEERFNRMEKSRGRDHALNRLNYDRKVDIFNIIPCDYVVNGNRTIEEIVKDIKGIIFSLTI</sequence>
<evidence type="ECO:0000313" key="3">
    <source>
        <dbReference type="EMBL" id="KRU11330.1"/>
    </source>
</evidence>
<keyword evidence="5" id="KW-1185">Reference proteome</keyword>
<dbReference type="Proteomes" id="UP000030905">
    <property type="component" value="Chromosome"/>
</dbReference>
<organism evidence="2 5">
    <name type="scientific">Clostridium pasteurianum DSM 525 = ATCC 6013</name>
    <dbReference type="NCBI Taxonomy" id="1262449"/>
    <lineage>
        <taxon>Bacteria</taxon>
        <taxon>Bacillati</taxon>
        <taxon>Bacillota</taxon>
        <taxon>Clostridia</taxon>
        <taxon>Eubacteriales</taxon>
        <taxon>Clostridiaceae</taxon>
        <taxon>Clostridium</taxon>
    </lineage>
</organism>
<keyword evidence="3" id="KW-0808">Transferase</keyword>
<name>A0A0H3J670_CLOPA</name>
<dbReference type="KEGG" id="cpae:CPAST_c26040"/>
<dbReference type="RefSeq" id="WP_003442489.1">
    <property type="nucleotide sequence ID" value="NZ_ANZB01000003.1"/>
</dbReference>
<proteinExistence type="predicted"/>
<dbReference type="PROSITE" id="PS50052">
    <property type="entry name" value="GUANYLATE_KINASE_2"/>
    <property type="match status" value="1"/>
</dbReference>
<dbReference type="InterPro" id="IPR027417">
    <property type="entry name" value="P-loop_NTPase"/>
</dbReference>
<evidence type="ECO:0000313" key="2">
    <source>
        <dbReference type="EMBL" id="AJA52660.1"/>
    </source>
</evidence>
<dbReference type="SUPFAM" id="SSF52540">
    <property type="entry name" value="P-loop containing nucleoside triphosphate hydrolases"/>
    <property type="match status" value="1"/>
</dbReference>